<evidence type="ECO:0000313" key="2">
    <source>
        <dbReference type="EMBL" id="KAF6109485.1"/>
    </source>
</evidence>
<comment type="caution">
    <text evidence="2">The sequence shown here is derived from an EMBL/GenBank/DDBJ whole genome shotgun (WGS) entry which is preliminary data.</text>
</comment>
<protein>
    <submittedName>
        <fullName evidence="2">Uncharacterized protein</fullName>
    </submittedName>
</protein>
<dbReference type="Proteomes" id="UP000664940">
    <property type="component" value="Unassembled WGS sequence"/>
</dbReference>
<name>A0A834ABU3_9CHIR</name>
<feature type="region of interest" description="Disordered" evidence="1">
    <location>
        <begin position="1"/>
        <end position="31"/>
    </location>
</feature>
<organism evidence="2 3">
    <name type="scientific">Phyllostomus discolor</name>
    <name type="common">pale spear-nosed bat</name>
    <dbReference type="NCBI Taxonomy" id="89673"/>
    <lineage>
        <taxon>Eukaryota</taxon>
        <taxon>Metazoa</taxon>
        <taxon>Chordata</taxon>
        <taxon>Craniata</taxon>
        <taxon>Vertebrata</taxon>
        <taxon>Euteleostomi</taxon>
        <taxon>Mammalia</taxon>
        <taxon>Eutheria</taxon>
        <taxon>Laurasiatheria</taxon>
        <taxon>Chiroptera</taxon>
        <taxon>Yangochiroptera</taxon>
        <taxon>Phyllostomidae</taxon>
        <taxon>Phyllostominae</taxon>
        <taxon>Phyllostomus</taxon>
    </lineage>
</organism>
<accession>A0A834ABU3</accession>
<evidence type="ECO:0000313" key="3">
    <source>
        <dbReference type="Proteomes" id="UP000664940"/>
    </source>
</evidence>
<gene>
    <name evidence="2" type="ORF">HJG60_010760</name>
</gene>
<dbReference type="AlphaFoldDB" id="A0A834ABU3"/>
<reference evidence="2 3" key="1">
    <citation type="journal article" date="2020" name="Nature">
        <title>Six reference-quality genomes reveal evolution of bat adaptations.</title>
        <authorList>
            <person name="Jebb D."/>
            <person name="Huang Z."/>
            <person name="Pippel M."/>
            <person name="Hughes G.M."/>
            <person name="Lavrichenko K."/>
            <person name="Devanna P."/>
            <person name="Winkler S."/>
            <person name="Jermiin L.S."/>
            <person name="Skirmuntt E.C."/>
            <person name="Katzourakis A."/>
            <person name="Burkitt-Gray L."/>
            <person name="Ray D.A."/>
            <person name="Sullivan K.A.M."/>
            <person name="Roscito J.G."/>
            <person name="Kirilenko B.M."/>
            <person name="Davalos L.M."/>
            <person name="Corthals A.P."/>
            <person name="Power M.L."/>
            <person name="Jones G."/>
            <person name="Ransome R.D."/>
            <person name="Dechmann D.K.N."/>
            <person name="Locatelli A.G."/>
            <person name="Puechmaille S.J."/>
            <person name="Fedrigo O."/>
            <person name="Jarvis E.D."/>
            <person name="Hiller M."/>
            <person name="Vernes S.C."/>
            <person name="Myers E.W."/>
            <person name="Teeling E.C."/>
        </authorList>
    </citation>
    <scope>NUCLEOTIDE SEQUENCE [LARGE SCALE GENOMIC DNA]</scope>
    <source>
        <strain evidence="2">Bat1K_MPI-CBG_1</strain>
    </source>
</reference>
<feature type="region of interest" description="Disordered" evidence="1">
    <location>
        <begin position="77"/>
        <end position="145"/>
    </location>
</feature>
<proteinExistence type="predicted"/>
<dbReference type="EMBL" id="JABVXQ010000005">
    <property type="protein sequence ID" value="KAF6109485.1"/>
    <property type="molecule type" value="Genomic_DNA"/>
</dbReference>
<evidence type="ECO:0000256" key="1">
    <source>
        <dbReference type="SAM" id="MobiDB-lite"/>
    </source>
</evidence>
<sequence length="159" mass="17419">MKWQREGTKLKNSYFSLPGPQQLRSDPRSRPRALADNAMLVFSLGKGEWPQTRGCHDRSGLPSHKYVTGACAEHALSTSLRGRESTKAQGPGTRRRGRGPGNHRSASFRTMTASLSPGFPGAAVEGGSLTKQNRPAPRKARLPVTCQRLPLKLRTCDKQ</sequence>
<feature type="compositionally biased region" description="Polar residues" evidence="1">
    <location>
        <begin position="104"/>
        <end position="115"/>
    </location>
</feature>